<proteinExistence type="predicted"/>
<sequence length="160" mass="17348">MNKWAYQQRAMVGGCVTDGVVCPKPRRIGVPLHFHEPIRPPSRLLHINNQQGEAYDAKAGTELLDIIRTKGNYGSERSSFQVASSPPFFNGSPPSRASNPVIQDTQFCNENGNPLSPMLEAPSPTRRSGGCVRANFGPRPAPVRIEGFNCRGNCSISAVA</sequence>
<dbReference type="EMBL" id="JABTTQ020000006">
    <property type="protein sequence ID" value="KAK6153516.1"/>
    <property type="molecule type" value="Genomic_DNA"/>
</dbReference>
<evidence type="ECO:0000313" key="2">
    <source>
        <dbReference type="Proteomes" id="UP001318860"/>
    </source>
</evidence>
<dbReference type="Proteomes" id="UP001318860">
    <property type="component" value="Unassembled WGS sequence"/>
</dbReference>
<dbReference type="PANTHER" id="PTHR33384">
    <property type="entry name" value="EXPRESSED PROTEIN"/>
    <property type="match status" value="1"/>
</dbReference>
<accession>A0ABR0X1N4</accession>
<name>A0ABR0X1N4_REHGL</name>
<organism evidence="1 2">
    <name type="scientific">Rehmannia glutinosa</name>
    <name type="common">Chinese foxglove</name>
    <dbReference type="NCBI Taxonomy" id="99300"/>
    <lineage>
        <taxon>Eukaryota</taxon>
        <taxon>Viridiplantae</taxon>
        <taxon>Streptophyta</taxon>
        <taxon>Embryophyta</taxon>
        <taxon>Tracheophyta</taxon>
        <taxon>Spermatophyta</taxon>
        <taxon>Magnoliopsida</taxon>
        <taxon>eudicotyledons</taxon>
        <taxon>Gunneridae</taxon>
        <taxon>Pentapetalae</taxon>
        <taxon>asterids</taxon>
        <taxon>lamiids</taxon>
        <taxon>Lamiales</taxon>
        <taxon>Orobanchaceae</taxon>
        <taxon>Rehmannieae</taxon>
        <taxon>Rehmannia</taxon>
    </lineage>
</organism>
<evidence type="ECO:0000313" key="1">
    <source>
        <dbReference type="EMBL" id="KAK6153516.1"/>
    </source>
</evidence>
<comment type="caution">
    <text evidence="1">The sequence shown here is derived from an EMBL/GenBank/DDBJ whole genome shotgun (WGS) entry which is preliminary data.</text>
</comment>
<keyword evidence="2" id="KW-1185">Reference proteome</keyword>
<gene>
    <name evidence="1" type="ORF">DH2020_013155</name>
</gene>
<dbReference type="PANTHER" id="PTHR33384:SF22">
    <property type="match status" value="1"/>
</dbReference>
<reference evidence="1 2" key="1">
    <citation type="journal article" date="2021" name="Comput. Struct. Biotechnol. J.">
        <title>De novo genome assembly of the potent medicinal plant Rehmannia glutinosa using nanopore technology.</title>
        <authorList>
            <person name="Ma L."/>
            <person name="Dong C."/>
            <person name="Song C."/>
            <person name="Wang X."/>
            <person name="Zheng X."/>
            <person name="Niu Y."/>
            <person name="Chen S."/>
            <person name="Feng W."/>
        </authorList>
    </citation>
    <scope>NUCLEOTIDE SEQUENCE [LARGE SCALE GENOMIC DNA]</scope>
    <source>
        <strain evidence="1">DH-2019</strain>
    </source>
</reference>
<protein>
    <submittedName>
        <fullName evidence="1">Uncharacterized protein</fullName>
    </submittedName>
</protein>